<evidence type="ECO:0008006" key="6">
    <source>
        <dbReference type="Google" id="ProtNLM"/>
    </source>
</evidence>
<dbReference type="PANTHER" id="PTHR31973">
    <property type="entry name" value="POLYPROTEIN, PUTATIVE-RELATED"/>
    <property type="match status" value="1"/>
</dbReference>
<dbReference type="Pfam" id="PF03108">
    <property type="entry name" value="DBD_Tnp_Mut"/>
    <property type="match status" value="1"/>
</dbReference>
<evidence type="ECO:0000259" key="3">
    <source>
        <dbReference type="Pfam" id="PF10551"/>
    </source>
</evidence>
<reference evidence="4" key="1">
    <citation type="submission" date="2022-08" db="EMBL/GenBank/DDBJ databases">
        <authorList>
            <person name="Gutierrez-Valencia J."/>
        </authorList>
    </citation>
    <scope>NUCLEOTIDE SEQUENCE</scope>
</reference>
<evidence type="ECO:0000313" key="5">
    <source>
        <dbReference type="Proteomes" id="UP001154282"/>
    </source>
</evidence>
<name>A0AAV0MD49_9ROSI</name>
<evidence type="ECO:0000259" key="2">
    <source>
        <dbReference type="Pfam" id="PF03108"/>
    </source>
</evidence>
<sequence length="361" mass="42030">MGGEDEEAEAIPHVQTEQRGNQTQPKAEDMAHERAEQVGNRTLPESEYRGSVDSRHVRGNLDEEPADPIYDVPHYDPRCEHSTLKFTVGMSFYSPEQFKEAVEEHSISIGANIKWTRSDKNKKRVECRQKCGWYIYGSWHARSLFMVKNLGKDHTCPRAVRMRVANATWVANKYIERFRREPDWKVKNMMLELRQTHNVIISRRQCYRARIYAKRMLGESLIEEYSKLRRYVGALKERDRDGTFILEVDPSNVPNRVLFKRLYIGFSGLRRGITRGCRPMFALDGCFLKGEVKGMLLSAVGKDGFNRMFPIAWAVVEGESLETWKWFGSILQQDLRTIDGSGWTVIFDQYKVNILRVLYVF</sequence>
<dbReference type="Pfam" id="PF10551">
    <property type="entry name" value="MULE"/>
    <property type="match status" value="1"/>
</dbReference>
<dbReference type="PANTHER" id="PTHR31973:SF187">
    <property type="entry name" value="MUTATOR TRANSPOSASE MUDRA PROTEIN"/>
    <property type="match status" value="1"/>
</dbReference>
<dbReference type="AlphaFoldDB" id="A0AAV0MD49"/>
<organism evidence="4 5">
    <name type="scientific">Linum tenue</name>
    <dbReference type="NCBI Taxonomy" id="586396"/>
    <lineage>
        <taxon>Eukaryota</taxon>
        <taxon>Viridiplantae</taxon>
        <taxon>Streptophyta</taxon>
        <taxon>Embryophyta</taxon>
        <taxon>Tracheophyta</taxon>
        <taxon>Spermatophyta</taxon>
        <taxon>Magnoliopsida</taxon>
        <taxon>eudicotyledons</taxon>
        <taxon>Gunneridae</taxon>
        <taxon>Pentapetalae</taxon>
        <taxon>rosids</taxon>
        <taxon>fabids</taxon>
        <taxon>Malpighiales</taxon>
        <taxon>Linaceae</taxon>
        <taxon>Linum</taxon>
    </lineage>
</organism>
<dbReference type="InterPro" id="IPR004332">
    <property type="entry name" value="Transposase_MuDR"/>
</dbReference>
<feature type="domain" description="MULE transposase" evidence="3">
    <location>
        <begin position="282"/>
        <end position="340"/>
    </location>
</feature>
<feature type="compositionally biased region" description="Basic and acidic residues" evidence="1">
    <location>
        <begin position="26"/>
        <end position="36"/>
    </location>
</feature>
<feature type="region of interest" description="Disordered" evidence="1">
    <location>
        <begin position="1"/>
        <end position="52"/>
    </location>
</feature>
<feature type="domain" description="Transposase MuDR plant" evidence="2">
    <location>
        <begin position="85"/>
        <end position="137"/>
    </location>
</feature>
<feature type="compositionally biased region" description="Polar residues" evidence="1">
    <location>
        <begin position="15"/>
        <end position="25"/>
    </location>
</feature>
<accession>A0AAV0MD49</accession>
<comment type="caution">
    <text evidence="4">The sequence shown here is derived from an EMBL/GenBank/DDBJ whole genome shotgun (WGS) entry which is preliminary data.</text>
</comment>
<evidence type="ECO:0000313" key="4">
    <source>
        <dbReference type="EMBL" id="CAI0444168.1"/>
    </source>
</evidence>
<dbReference type="Proteomes" id="UP001154282">
    <property type="component" value="Unassembled WGS sequence"/>
</dbReference>
<gene>
    <name evidence="4" type="ORF">LITE_LOCUS27984</name>
</gene>
<evidence type="ECO:0000256" key="1">
    <source>
        <dbReference type="SAM" id="MobiDB-lite"/>
    </source>
</evidence>
<dbReference type="InterPro" id="IPR018289">
    <property type="entry name" value="MULE_transposase_dom"/>
</dbReference>
<protein>
    <recommendedName>
        <fullName evidence="6">Transposase MuDR plant domain-containing protein</fullName>
    </recommendedName>
</protein>
<proteinExistence type="predicted"/>
<keyword evidence="5" id="KW-1185">Reference proteome</keyword>
<dbReference type="EMBL" id="CAMGYJ010000007">
    <property type="protein sequence ID" value="CAI0444168.1"/>
    <property type="molecule type" value="Genomic_DNA"/>
</dbReference>